<dbReference type="GO" id="GO:0006355">
    <property type="term" value="P:regulation of DNA-templated transcription"/>
    <property type="evidence" value="ECO:0007669"/>
    <property type="project" value="UniProtKB-ARBA"/>
</dbReference>
<dbReference type="SMART" id="SM00346">
    <property type="entry name" value="HTH_ICLR"/>
    <property type="match status" value="1"/>
</dbReference>
<evidence type="ECO:0000313" key="7">
    <source>
        <dbReference type="Proteomes" id="UP001596406"/>
    </source>
</evidence>
<feature type="domain" description="HTH iclR-type" evidence="4">
    <location>
        <begin position="9"/>
        <end position="68"/>
    </location>
</feature>
<proteinExistence type="predicted"/>
<dbReference type="InterPro" id="IPR005471">
    <property type="entry name" value="Tscrpt_reg_IclR_N"/>
</dbReference>
<dbReference type="CDD" id="cd00090">
    <property type="entry name" value="HTH_ARSR"/>
    <property type="match status" value="1"/>
</dbReference>
<dbReference type="SUPFAM" id="SSF55781">
    <property type="entry name" value="GAF domain-like"/>
    <property type="match status" value="1"/>
</dbReference>
<dbReference type="InterPro" id="IPR036390">
    <property type="entry name" value="WH_DNA-bd_sf"/>
</dbReference>
<dbReference type="Proteomes" id="UP001596406">
    <property type="component" value="Unassembled WGS sequence"/>
</dbReference>
<dbReference type="Pfam" id="PF01614">
    <property type="entry name" value="IclR_C"/>
    <property type="match status" value="1"/>
</dbReference>
<keyword evidence="3" id="KW-0804">Transcription</keyword>
<dbReference type="InterPro" id="IPR014757">
    <property type="entry name" value="Tscrpt_reg_IclR_C"/>
</dbReference>
<keyword evidence="7" id="KW-1185">Reference proteome</keyword>
<name>A0ABD5UE42_9EURY</name>
<protein>
    <submittedName>
        <fullName evidence="6">IclR family transcriptional regulator</fullName>
    </submittedName>
</protein>
<comment type="caution">
    <text evidence="6">The sequence shown here is derived from an EMBL/GenBank/DDBJ whole genome shotgun (WGS) entry which is preliminary data.</text>
</comment>
<dbReference type="Pfam" id="PF09339">
    <property type="entry name" value="HTH_IclR"/>
    <property type="match status" value="1"/>
</dbReference>
<dbReference type="SUPFAM" id="SSF46785">
    <property type="entry name" value="Winged helix' DNA-binding domain"/>
    <property type="match status" value="1"/>
</dbReference>
<dbReference type="PANTHER" id="PTHR30136:SF35">
    <property type="entry name" value="HTH-TYPE TRANSCRIPTIONAL REGULATOR RV1719"/>
    <property type="match status" value="1"/>
</dbReference>
<dbReference type="PROSITE" id="PS51078">
    <property type="entry name" value="ICLR_ED"/>
    <property type="match status" value="1"/>
</dbReference>
<evidence type="ECO:0000259" key="4">
    <source>
        <dbReference type="PROSITE" id="PS51077"/>
    </source>
</evidence>
<dbReference type="RefSeq" id="WP_304449515.1">
    <property type="nucleotide sequence ID" value="NZ_JARRAH010000002.1"/>
</dbReference>
<reference evidence="6 7" key="1">
    <citation type="journal article" date="2019" name="Int. J. Syst. Evol. Microbiol.">
        <title>The Global Catalogue of Microorganisms (GCM) 10K type strain sequencing project: providing services to taxonomists for standard genome sequencing and annotation.</title>
        <authorList>
            <consortium name="The Broad Institute Genomics Platform"/>
            <consortium name="The Broad Institute Genome Sequencing Center for Infectious Disease"/>
            <person name="Wu L."/>
            <person name="Ma J."/>
        </authorList>
    </citation>
    <scope>NUCLEOTIDE SEQUENCE [LARGE SCALE GENOMIC DNA]</scope>
    <source>
        <strain evidence="6 7">PSRA2</strain>
    </source>
</reference>
<evidence type="ECO:0000313" key="6">
    <source>
        <dbReference type="EMBL" id="MFC6837800.1"/>
    </source>
</evidence>
<dbReference type="GO" id="GO:0003677">
    <property type="term" value="F:DNA binding"/>
    <property type="evidence" value="ECO:0007669"/>
    <property type="project" value="UniProtKB-KW"/>
</dbReference>
<dbReference type="InterPro" id="IPR036388">
    <property type="entry name" value="WH-like_DNA-bd_sf"/>
</dbReference>
<dbReference type="InterPro" id="IPR029016">
    <property type="entry name" value="GAF-like_dom_sf"/>
</dbReference>
<keyword evidence="2" id="KW-0238">DNA-binding</keyword>
<evidence type="ECO:0000256" key="1">
    <source>
        <dbReference type="ARBA" id="ARBA00023015"/>
    </source>
</evidence>
<feature type="domain" description="IclR-ED" evidence="5">
    <location>
        <begin position="69"/>
        <end position="254"/>
    </location>
</feature>
<dbReference type="Gene3D" id="1.10.10.10">
    <property type="entry name" value="Winged helix-like DNA-binding domain superfamily/Winged helix DNA-binding domain"/>
    <property type="match status" value="1"/>
</dbReference>
<dbReference type="PANTHER" id="PTHR30136">
    <property type="entry name" value="HELIX-TURN-HELIX TRANSCRIPTIONAL REGULATOR, ICLR FAMILY"/>
    <property type="match status" value="1"/>
</dbReference>
<organism evidence="6 7">
    <name type="scientific">Halomarina ordinaria</name>
    <dbReference type="NCBI Taxonomy" id="3033939"/>
    <lineage>
        <taxon>Archaea</taxon>
        <taxon>Methanobacteriati</taxon>
        <taxon>Methanobacteriota</taxon>
        <taxon>Stenosarchaea group</taxon>
        <taxon>Halobacteria</taxon>
        <taxon>Halobacteriales</taxon>
        <taxon>Natronomonadaceae</taxon>
        <taxon>Halomarina</taxon>
    </lineage>
</organism>
<dbReference type="Gene3D" id="3.30.450.40">
    <property type="match status" value="1"/>
</dbReference>
<keyword evidence="1" id="KW-0805">Transcription regulation</keyword>
<dbReference type="EMBL" id="JBHSXM010000002">
    <property type="protein sequence ID" value="MFC6837800.1"/>
    <property type="molecule type" value="Genomic_DNA"/>
</dbReference>
<gene>
    <name evidence="6" type="ORF">ACFQHK_15005</name>
</gene>
<dbReference type="AlphaFoldDB" id="A0ABD5UE42"/>
<evidence type="ECO:0000256" key="3">
    <source>
        <dbReference type="ARBA" id="ARBA00023163"/>
    </source>
</evidence>
<accession>A0ABD5UE42</accession>
<dbReference type="PROSITE" id="PS51077">
    <property type="entry name" value="HTH_ICLR"/>
    <property type="match status" value="1"/>
</dbReference>
<dbReference type="InterPro" id="IPR050707">
    <property type="entry name" value="HTH_MetabolicPath_Reg"/>
</dbReference>
<evidence type="ECO:0000259" key="5">
    <source>
        <dbReference type="PROSITE" id="PS51078"/>
    </source>
</evidence>
<sequence>MQPGDTKTISSVERSFRILGALVERDGAGVNELATELGYAPSTVHAHLATLHRLGYVRTIDGEYDISNRFLYFSQYARARVTGLDVIETNVERLAEETDERVQFMIEEHGRGIYVTTAKGRHGTPNNTTLGNPRYLHICASGKAILAHLPSERVSDIVARWGLPAQTERTITDEETLHAELEAIRERGYSTNEGETVEGLTAIGAPVRSADERVIGAISISGPTHRLSTDGEIKALYRETLRGAIEDITLNLTFT</sequence>
<dbReference type="InterPro" id="IPR011991">
    <property type="entry name" value="ArsR-like_HTH"/>
</dbReference>
<evidence type="ECO:0000256" key="2">
    <source>
        <dbReference type="ARBA" id="ARBA00023125"/>
    </source>
</evidence>